<gene>
    <name evidence="1" type="ORF">MHBO_003757</name>
</gene>
<name>A0ABV2ARE7_9EUKA</name>
<dbReference type="EMBL" id="JBDODL010002464">
    <property type="protein sequence ID" value="MES1922251.1"/>
    <property type="molecule type" value="Genomic_DNA"/>
</dbReference>
<evidence type="ECO:0000313" key="1">
    <source>
        <dbReference type="EMBL" id="MES1922251.1"/>
    </source>
</evidence>
<keyword evidence="2" id="KW-1185">Reference proteome</keyword>
<accession>A0ABV2ARE7</accession>
<proteinExistence type="predicted"/>
<feature type="non-terminal residue" evidence="1">
    <location>
        <position position="357"/>
    </location>
</feature>
<comment type="caution">
    <text evidence="1">The sequence shown here is derived from an EMBL/GenBank/DDBJ whole genome shotgun (WGS) entry which is preliminary data.</text>
</comment>
<evidence type="ECO:0000313" key="2">
    <source>
        <dbReference type="Proteomes" id="UP001439008"/>
    </source>
</evidence>
<organism evidence="1 2">
    <name type="scientific">Bonamia ostreae</name>
    <dbReference type="NCBI Taxonomy" id="126728"/>
    <lineage>
        <taxon>Eukaryota</taxon>
        <taxon>Sar</taxon>
        <taxon>Rhizaria</taxon>
        <taxon>Endomyxa</taxon>
        <taxon>Ascetosporea</taxon>
        <taxon>Haplosporida</taxon>
        <taxon>Bonamia</taxon>
    </lineage>
</organism>
<dbReference type="Proteomes" id="UP001439008">
    <property type="component" value="Unassembled WGS sequence"/>
</dbReference>
<sequence length="357" mass="38936">MDLKIRKKTEEKNKEVLKIYAPQVAEQIRLLETQGRHAEARQVMNKFEDSPMGYAYKAAANKPYNSEAISAIQKLNADTGKISDLYTELQESSTVGRGLAGVQQGFFGYRAECATLIDDLKQNGTLLDLNRKLSSGGFKTLSEEEKMLFNSLRANIEIHKAIDKRIPESYRVGEGLGASLGFMAEFIATGGVGKAAATAIRGGVKAVGKKAITRGVKNITAKLVQSGMQTAAMPTFYKDVATKISKGECVLDAIGNSYYDTFKENISERLFKPKFSGVGQKNAVRRFLTQTGSAVADAKGFLGLLKGGFEEALEEKFSDMMGAAKDTKTWGEFADQSLGTLEHNRQMLWSVGIMCGT</sequence>
<reference evidence="1 2" key="1">
    <citation type="journal article" date="2024" name="BMC Biol.">
        <title>Comparative genomics of Ascetosporea gives new insight into the evolutionary basis for animal parasitism in Rhizaria.</title>
        <authorList>
            <person name="Hiltunen Thoren M."/>
            <person name="Onut-Brannstrom I."/>
            <person name="Alfjorden A."/>
            <person name="Peckova H."/>
            <person name="Swords F."/>
            <person name="Hooper C."/>
            <person name="Holzer A.S."/>
            <person name="Bass D."/>
            <person name="Burki F."/>
        </authorList>
    </citation>
    <scope>NUCLEOTIDE SEQUENCE [LARGE SCALE GENOMIC DNA]</scope>
    <source>
        <strain evidence="1">20-A016</strain>
    </source>
</reference>
<protein>
    <submittedName>
        <fullName evidence="1">Uncharacterized protein</fullName>
    </submittedName>
</protein>